<proteinExistence type="predicted"/>
<dbReference type="PANTHER" id="PTHR34606:SF4">
    <property type="entry name" value="OUTER MEMBRANE LIPOPROTEIN DOLP"/>
    <property type="match status" value="1"/>
</dbReference>
<evidence type="ECO:0000256" key="1">
    <source>
        <dbReference type="ARBA" id="ARBA00022729"/>
    </source>
</evidence>
<dbReference type="Pfam" id="PF04972">
    <property type="entry name" value="BON"/>
    <property type="match status" value="2"/>
</dbReference>
<dbReference type="RefSeq" id="WP_380820606.1">
    <property type="nucleotide sequence ID" value="NZ_JBHTJN010000011.1"/>
</dbReference>
<dbReference type="EMBL" id="JBHTJN010000011">
    <property type="protein sequence ID" value="MFD0966407.1"/>
    <property type="molecule type" value="Genomic_DNA"/>
</dbReference>
<gene>
    <name evidence="4" type="primary">dolP</name>
    <name evidence="4" type="ORF">ACFQ02_06045</name>
</gene>
<organism evidence="4 5">
    <name type="scientific">Seminibacterium arietis</name>
    <dbReference type="NCBI Taxonomy" id="1173502"/>
    <lineage>
        <taxon>Bacteria</taxon>
        <taxon>Pseudomonadati</taxon>
        <taxon>Pseudomonadota</taxon>
        <taxon>Gammaproteobacteria</taxon>
        <taxon>Pasteurellales</taxon>
        <taxon>Pasteurellaceae</taxon>
        <taxon>Seminibacterium</taxon>
    </lineage>
</organism>
<keyword evidence="4" id="KW-0449">Lipoprotein</keyword>
<dbReference type="PROSITE" id="PS51257">
    <property type="entry name" value="PROKAR_LIPOPROTEIN"/>
    <property type="match status" value="1"/>
</dbReference>
<reference evidence="5" key="1">
    <citation type="journal article" date="2019" name="Int. J. Syst. Evol. Microbiol.">
        <title>The Global Catalogue of Microorganisms (GCM) 10K type strain sequencing project: providing services to taxonomists for standard genome sequencing and annotation.</title>
        <authorList>
            <consortium name="The Broad Institute Genomics Platform"/>
            <consortium name="The Broad Institute Genome Sequencing Center for Infectious Disease"/>
            <person name="Wu L."/>
            <person name="Ma J."/>
        </authorList>
    </citation>
    <scope>NUCLEOTIDE SEQUENCE [LARGE SCALE GENOMIC DNA]</scope>
    <source>
        <strain evidence="5">CCUG 61707</strain>
    </source>
</reference>
<dbReference type="SMART" id="SM00749">
    <property type="entry name" value="BON"/>
    <property type="match status" value="2"/>
</dbReference>
<accession>A0ABW3IA78</accession>
<keyword evidence="5" id="KW-1185">Reference proteome</keyword>
<evidence type="ECO:0000313" key="4">
    <source>
        <dbReference type="EMBL" id="MFD0966407.1"/>
    </source>
</evidence>
<evidence type="ECO:0000256" key="2">
    <source>
        <dbReference type="SAM" id="SignalP"/>
    </source>
</evidence>
<evidence type="ECO:0000259" key="3">
    <source>
        <dbReference type="PROSITE" id="PS50914"/>
    </source>
</evidence>
<feature type="domain" description="BON" evidence="3">
    <location>
        <begin position="126"/>
        <end position="194"/>
    </location>
</feature>
<feature type="signal peptide" evidence="2">
    <location>
        <begin position="1"/>
        <end position="23"/>
    </location>
</feature>
<dbReference type="InterPro" id="IPR014004">
    <property type="entry name" value="Transpt-assoc_nodulatn_dom_bac"/>
</dbReference>
<dbReference type="InterPro" id="IPR007055">
    <property type="entry name" value="BON_dom"/>
</dbReference>
<dbReference type="PROSITE" id="PS50914">
    <property type="entry name" value="BON"/>
    <property type="match status" value="2"/>
</dbReference>
<comment type="caution">
    <text evidence="4">The sequence shown here is derived from an EMBL/GenBank/DDBJ whole genome shotgun (WGS) entry which is preliminary data.</text>
</comment>
<name>A0ABW3IA78_9PAST</name>
<sequence>MKTNQLKKYALILGAAILLQGCAAVVGTTVAVATKVATDPRTVGTQIDDETLEEKILFAINKDQQLKTEARINVVSYSGQVLLIGQVPNHNLKELATQLTEGVEGTKKIYNEIRLGKKIPFTQISKDSWITTQIKTKIFTTSTGVKATDVKVITENNEVFLMGNLTQQQADAATEIARRVSGVSKVVKVFNYLN</sequence>
<feature type="chain" id="PRO_5046518714" evidence="2">
    <location>
        <begin position="24"/>
        <end position="194"/>
    </location>
</feature>
<dbReference type="InterPro" id="IPR051686">
    <property type="entry name" value="Lipoprotein_DolP"/>
</dbReference>
<dbReference type="PANTHER" id="PTHR34606">
    <property type="entry name" value="BON DOMAIN-CONTAINING PROTEIN"/>
    <property type="match status" value="1"/>
</dbReference>
<dbReference type="NCBIfam" id="NF008247">
    <property type="entry name" value="PRK11023.1"/>
    <property type="match status" value="1"/>
</dbReference>
<feature type="domain" description="BON" evidence="3">
    <location>
        <begin position="48"/>
        <end position="117"/>
    </location>
</feature>
<dbReference type="Proteomes" id="UP001596996">
    <property type="component" value="Unassembled WGS sequence"/>
</dbReference>
<evidence type="ECO:0000313" key="5">
    <source>
        <dbReference type="Proteomes" id="UP001596996"/>
    </source>
</evidence>
<keyword evidence="1 2" id="KW-0732">Signal</keyword>
<protein>
    <submittedName>
        <fullName evidence="4">Division/outer membrane stress-associated lipid-binding lipoprotein</fullName>
    </submittedName>
</protein>